<dbReference type="EMBL" id="LFBU01000002">
    <property type="protein sequence ID" value="KMQ73779.1"/>
    <property type="molecule type" value="Genomic_DNA"/>
</dbReference>
<dbReference type="RefSeq" id="WP_053077991.1">
    <property type="nucleotide sequence ID" value="NZ_LFBU01000002.1"/>
</dbReference>
<evidence type="ECO:0000256" key="1">
    <source>
        <dbReference type="SAM" id="MobiDB-lite"/>
    </source>
</evidence>
<proteinExistence type="predicted"/>
<dbReference type="PATRIC" id="fig|1658765.3.peg.4258"/>
<organism evidence="2 3">
    <name type="scientific">Marinobacter subterrani</name>
    <dbReference type="NCBI Taxonomy" id="1658765"/>
    <lineage>
        <taxon>Bacteria</taxon>
        <taxon>Pseudomonadati</taxon>
        <taxon>Pseudomonadota</taxon>
        <taxon>Gammaproteobacteria</taxon>
        <taxon>Pseudomonadales</taxon>
        <taxon>Marinobacteraceae</taxon>
        <taxon>Marinobacter</taxon>
    </lineage>
</organism>
<accession>A0A0J7J722</accession>
<sequence length="102" mass="11037">MNQKPLAQAVADASQPVSTAAILLGYQQKWVADNSAVKVIEKSRRIGLSYAEAADDVLYAASDEGANVYYISYNKEMTQGLSRTAPAGPRHTRLLPARSRSP</sequence>
<dbReference type="AlphaFoldDB" id="A0A0J7J722"/>
<gene>
    <name evidence="2" type="ORF">Msub_21000</name>
</gene>
<keyword evidence="3" id="KW-1185">Reference proteome</keyword>
<evidence type="ECO:0000313" key="3">
    <source>
        <dbReference type="Proteomes" id="UP000036102"/>
    </source>
</evidence>
<dbReference type="InterPro" id="IPR027417">
    <property type="entry name" value="P-loop_NTPase"/>
</dbReference>
<name>A0A0J7J722_9GAMM</name>
<dbReference type="Proteomes" id="UP000036102">
    <property type="component" value="Unassembled WGS sequence"/>
</dbReference>
<feature type="region of interest" description="Disordered" evidence="1">
    <location>
        <begin position="81"/>
        <end position="102"/>
    </location>
</feature>
<dbReference type="STRING" id="1658765.Msub_21000"/>
<dbReference type="Gene3D" id="3.40.50.300">
    <property type="entry name" value="P-loop containing nucleotide triphosphate hydrolases"/>
    <property type="match status" value="1"/>
</dbReference>
<evidence type="ECO:0000313" key="2">
    <source>
        <dbReference type="EMBL" id="KMQ73779.1"/>
    </source>
</evidence>
<protein>
    <submittedName>
        <fullName evidence="2">Uncharacterized protein</fullName>
    </submittedName>
</protein>
<comment type="caution">
    <text evidence="2">The sequence shown here is derived from an EMBL/GenBank/DDBJ whole genome shotgun (WGS) entry which is preliminary data.</text>
</comment>
<reference evidence="2 3" key="1">
    <citation type="submission" date="2015-06" db="EMBL/GenBank/DDBJ databases">
        <title>Marinobacter subterrani, a genetically tractable neutrophilic iron-oxidizing strain isolated from the Soudan Iron Mine.</title>
        <authorList>
            <person name="Bonis B.M."/>
            <person name="Gralnick J.A."/>
        </authorList>
    </citation>
    <scope>NUCLEOTIDE SEQUENCE [LARGE SCALE GENOMIC DNA]</scope>
    <source>
        <strain evidence="2 3">JG233</strain>
    </source>
</reference>